<accession>A0A2T7NTR1</accession>
<evidence type="ECO:0000313" key="2">
    <source>
        <dbReference type="Proteomes" id="UP000245119"/>
    </source>
</evidence>
<name>A0A2T7NTR1_POMCA</name>
<reference evidence="1 2" key="1">
    <citation type="submission" date="2018-04" db="EMBL/GenBank/DDBJ databases">
        <title>The genome of golden apple snail Pomacea canaliculata provides insight into stress tolerance and invasive adaptation.</title>
        <authorList>
            <person name="Liu C."/>
            <person name="Liu B."/>
            <person name="Ren Y."/>
            <person name="Zhang Y."/>
            <person name="Wang H."/>
            <person name="Li S."/>
            <person name="Jiang F."/>
            <person name="Yin L."/>
            <person name="Zhang G."/>
            <person name="Qian W."/>
            <person name="Fan W."/>
        </authorList>
    </citation>
    <scope>NUCLEOTIDE SEQUENCE [LARGE SCALE GENOMIC DNA]</scope>
    <source>
        <strain evidence="1">SZHN2017</strain>
        <tissue evidence="1">Muscle</tissue>
    </source>
</reference>
<proteinExistence type="predicted"/>
<protein>
    <submittedName>
        <fullName evidence="1">Uncharacterized protein</fullName>
    </submittedName>
</protein>
<dbReference type="Proteomes" id="UP000245119">
    <property type="component" value="Linkage Group LG9"/>
</dbReference>
<comment type="caution">
    <text evidence="1">The sequence shown here is derived from an EMBL/GenBank/DDBJ whole genome shotgun (WGS) entry which is preliminary data.</text>
</comment>
<sequence>MSRISLPEDYFWFRESRKVHIDSFLGSCPINPRLSGDPFVAWSSQLIRCHHDGRPPSHCRFLDRVLVGETLLLFRLVQSQTDREIDNLPPPSSTASWCILETNSGTTPDLLECSFDNPVKTIQLDYYSHDLPEVAVSCDETCDVSAVLSTMFRVSSLQPRVLTVDILQVSPRNAGRYRCQAMQDATQLAVEGKCTWFLL</sequence>
<dbReference type="AlphaFoldDB" id="A0A2T7NTR1"/>
<keyword evidence="2" id="KW-1185">Reference proteome</keyword>
<organism evidence="1 2">
    <name type="scientific">Pomacea canaliculata</name>
    <name type="common">Golden apple snail</name>
    <dbReference type="NCBI Taxonomy" id="400727"/>
    <lineage>
        <taxon>Eukaryota</taxon>
        <taxon>Metazoa</taxon>
        <taxon>Spiralia</taxon>
        <taxon>Lophotrochozoa</taxon>
        <taxon>Mollusca</taxon>
        <taxon>Gastropoda</taxon>
        <taxon>Caenogastropoda</taxon>
        <taxon>Architaenioglossa</taxon>
        <taxon>Ampullarioidea</taxon>
        <taxon>Ampullariidae</taxon>
        <taxon>Pomacea</taxon>
    </lineage>
</organism>
<evidence type="ECO:0000313" key="1">
    <source>
        <dbReference type="EMBL" id="PVD24552.1"/>
    </source>
</evidence>
<gene>
    <name evidence="1" type="ORF">C0Q70_15035</name>
</gene>
<dbReference type="EMBL" id="PZQS01000009">
    <property type="protein sequence ID" value="PVD24552.1"/>
    <property type="molecule type" value="Genomic_DNA"/>
</dbReference>